<dbReference type="Proteomes" id="UP000233551">
    <property type="component" value="Unassembled WGS sequence"/>
</dbReference>
<proteinExistence type="predicted"/>
<evidence type="ECO:0000313" key="1">
    <source>
        <dbReference type="EMBL" id="PKI73583.1"/>
    </source>
</evidence>
<dbReference type="EMBL" id="PGOL01000270">
    <property type="protein sequence ID" value="PKI73583.1"/>
    <property type="molecule type" value="Genomic_DNA"/>
</dbReference>
<sequence>MGQTSRLDLRRKTNWAEARLPRVVGIGGQRRRRRCGRRFSPLDATMRAGMDAGDGSGHRRHFVVVDLGFTGV</sequence>
<protein>
    <submittedName>
        <fullName evidence="1">Uncharacterized protein</fullName>
    </submittedName>
</protein>
<comment type="caution">
    <text evidence="1">The sequence shown here is derived from an EMBL/GenBank/DDBJ whole genome shotgun (WGS) entry which is preliminary data.</text>
</comment>
<keyword evidence="2" id="KW-1185">Reference proteome</keyword>
<evidence type="ECO:0000313" key="2">
    <source>
        <dbReference type="Proteomes" id="UP000233551"/>
    </source>
</evidence>
<dbReference type="AlphaFoldDB" id="A0A2I0KZ05"/>
<accession>A0A2I0KZ05</accession>
<name>A0A2I0KZ05_PUNGR</name>
<reference evidence="1 2" key="1">
    <citation type="submission" date="2017-11" db="EMBL/GenBank/DDBJ databases">
        <title>De-novo sequencing of pomegranate (Punica granatum L.) genome.</title>
        <authorList>
            <person name="Akparov Z."/>
            <person name="Amiraslanov A."/>
            <person name="Hajiyeva S."/>
            <person name="Abbasov M."/>
            <person name="Kaur K."/>
            <person name="Hamwieh A."/>
            <person name="Solovyev V."/>
            <person name="Salamov A."/>
            <person name="Braich B."/>
            <person name="Kosarev P."/>
            <person name="Mahmoud A."/>
            <person name="Hajiyev E."/>
            <person name="Babayeva S."/>
            <person name="Izzatullayeva V."/>
            <person name="Mammadov A."/>
            <person name="Mammadov A."/>
            <person name="Sharifova S."/>
            <person name="Ojaghi J."/>
            <person name="Eynullazada K."/>
            <person name="Bayramov B."/>
            <person name="Abdulazimova A."/>
            <person name="Shahmuradov I."/>
        </authorList>
    </citation>
    <scope>NUCLEOTIDE SEQUENCE [LARGE SCALE GENOMIC DNA]</scope>
    <source>
        <strain evidence="2">cv. AG2017</strain>
        <tissue evidence="1">Leaf</tissue>
    </source>
</reference>
<gene>
    <name evidence="1" type="ORF">CRG98_006031</name>
</gene>
<organism evidence="1 2">
    <name type="scientific">Punica granatum</name>
    <name type="common">Pomegranate</name>
    <dbReference type="NCBI Taxonomy" id="22663"/>
    <lineage>
        <taxon>Eukaryota</taxon>
        <taxon>Viridiplantae</taxon>
        <taxon>Streptophyta</taxon>
        <taxon>Embryophyta</taxon>
        <taxon>Tracheophyta</taxon>
        <taxon>Spermatophyta</taxon>
        <taxon>Magnoliopsida</taxon>
        <taxon>eudicotyledons</taxon>
        <taxon>Gunneridae</taxon>
        <taxon>Pentapetalae</taxon>
        <taxon>rosids</taxon>
        <taxon>malvids</taxon>
        <taxon>Myrtales</taxon>
        <taxon>Lythraceae</taxon>
        <taxon>Punica</taxon>
    </lineage>
</organism>